<feature type="coiled-coil region" evidence="1">
    <location>
        <begin position="6"/>
        <end position="40"/>
    </location>
</feature>
<keyword evidence="1" id="KW-0175">Coiled coil</keyword>
<evidence type="ECO:0000256" key="1">
    <source>
        <dbReference type="SAM" id="Coils"/>
    </source>
</evidence>
<protein>
    <submittedName>
        <fullName evidence="3">Uncharacterized protein</fullName>
    </submittedName>
</protein>
<sequence length="100" mass="12194">MGWREIEKGKEGIDVQREKRDEYEEKRDKYEEKRDKFVDKYEGERAKGREKVKFYIHFCSNGIHNEVRVLFYYYVRLRVSIIVKLCILIKAALISIPRFT</sequence>
<reference evidence="3" key="1">
    <citation type="submission" date="2021-05" db="EMBL/GenBank/DDBJ databases">
        <authorList>
            <person name="Alioto T."/>
            <person name="Alioto T."/>
            <person name="Gomez Garrido J."/>
        </authorList>
    </citation>
    <scope>NUCLEOTIDE SEQUENCE</scope>
</reference>
<dbReference type="EMBL" id="HBUF01303527">
    <property type="protein sequence ID" value="CAG6691586.1"/>
    <property type="molecule type" value="Transcribed_RNA"/>
</dbReference>
<feature type="transmembrane region" description="Helical" evidence="2">
    <location>
        <begin position="77"/>
        <end position="96"/>
    </location>
</feature>
<keyword evidence="2" id="KW-0812">Transmembrane</keyword>
<keyword evidence="2" id="KW-1133">Transmembrane helix</keyword>
<evidence type="ECO:0000313" key="3">
    <source>
        <dbReference type="EMBL" id="CAG6691586.1"/>
    </source>
</evidence>
<keyword evidence="2" id="KW-0472">Membrane</keyword>
<accession>A0A8D8TUC2</accession>
<name>A0A8D8TUC2_9HEMI</name>
<proteinExistence type="predicted"/>
<dbReference type="AlphaFoldDB" id="A0A8D8TUC2"/>
<organism evidence="3">
    <name type="scientific">Cacopsylla melanoneura</name>
    <dbReference type="NCBI Taxonomy" id="428564"/>
    <lineage>
        <taxon>Eukaryota</taxon>
        <taxon>Metazoa</taxon>
        <taxon>Ecdysozoa</taxon>
        <taxon>Arthropoda</taxon>
        <taxon>Hexapoda</taxon>
        <taxon>Insecta</taxon>
        <taxon>Pterygota</taxon>
        <taxon>Neoptera</taxon>
        <taxon>Paraneoptera</taxon>
        <taxon>Hemiptera</taxon>
        <taxon>Sternorrhyncha</taxon>
        <taxon>Psylloidea</taxon>
        <taxon>Psyllidae</taxon>
        <taxon>Psyllinae</taxon>
        <taxon>Cacopsylla</taxon>
    </lineage>
</organism>
<evidence type="ECO:0000256" key="2">
    <source>
        <dbReference type="SAM" id="Phobius"/>
    </source>
</evidence>